<evidence type="ECO:0000313" key="3">
    <source>
        <dbReference type="EMBL" id="MEE3928289.1"/>
    </source>
</evidence>
<organism evidence="3 4">
    <name type="scientific">Mycoplasmopsis ciconiae</name>
    <dbReference type="NCBI Taxonomy" id="561067"/>
    <lineage>
        <taxon>Bacteria</taxon>
        <taxon>Bacillati</taxon>
        <taxon>Mycoplasmatota</taxon>
        <taxon>Mycoplasmoidales</taxon>
        <taxon>Metamycoplasmataceae</taxon>
        <taxon>Mycoplasmopsis</taxon>
    </lineage>
</organism>
<keyword evidence="3" id="KW-0378">Hydrolase</keyword>
<dbReference type="Proteomes" id="UP001344817">
    <property type="component" value="Unassembled WGS sequence"/>
</dbReference>
<keyword evidence="4" id="KW-1185">Reference proteome</keyword>
<reference evidence="3" key="1">
    <citation type="submission" date="2024-01" db="EMBL/GenBank/DDBJ databases">
        <title>Genome sequence of Mycoplasma ciconiae type strain DSM 25251.</title>
        <authorList>
            <person name="Spergser J."/>
        </authorList>
    </citation>
    <scope>NUCLEOTIDE SEQUENCE [LARGE SCALE GENOMIC DNA]</scope>
    <source>
        <strain evidence="3">DSM 25251</strain>
    </source>
</reference>
<sequence length="668" mass="78964">MKLLQKNNQYFESIDQQYYYDKDDLGARFNDDKFTVKLWHPLAKEVHLYIYKNQEQDELITTYKMNKNTPIFEVEIPKEYESFAYRYFITQQDGTQNFALDPYSFSMSPFNWEGKEDKVGKSVFVNLNSQKIKFKNDFWKPKTNNSVDPIIYELNIRDFTSLKSEDKKHRKGTFKSALEFGVIDHIKDLDFNYVQLLPVHECYTYNSTKLDLIFKHQAQKWTTNYNWGYDPHNYFSVNGWYSENPADGYSRINDFLEFVNQAHKKDLGVIVDVVYNHLMTNNILNNVFPGYYFRDDAKTTPVSYPPLASNRKMVRKLIIDSLKFYAQYYKVDGFRFDLSCFIDKTTLEDLSIELRKINPKIVLHGEAWRWSDLDYSDSWIKGETTNDYSFAYFNDTLRDSISKCEFNKSTKGLIIGNDQNLLEKYISSVVGNLKDYDFKNIKHANNSYDLFCSDIKMNLAFNACHDYFTLFDKIITSDVQMSFEEVLNRYRQALIMTLAVQGRKLYLAGTELLQSKPNDKSGMDDGRAEKMINDFLNLNPDDFSVLPNTYKTSDYVNGIKWQNLELQNVKEHIYEFVKATNKFRNQTKYFRFDNNQDIINNIHFSLCDYEKGILIYQIKDKKTLEVIHNFSDHDFEYNIQKDNVLFNSRINDHSVNTVKAHTSLIIEK</sequence>
<dbReference type="CDD" id="cd11341">
    <property type="entry name" value="AmyAc_Pullulanase_LD-like"/>
    <property type="match status" value="1"/>
</dbReference>
<dbReference type="Gene3D" id="3.20.20.80">
    <property type="entry name" value="Glycosidases"/>
    <property type="match status" value="1"/>
</dbReference>
<dbReference type="InterPro" id="IPR014756">
    <property type="entry name" value="Ig_E-set"/>
</dbReference>
<evidence type="ECO:0000256" key="1">
    <source>
        <dbReference type="ARBA" id="ARBA00008061"/>
    </source>
</evidence>
<dbReference type="InterPro" id="IPR017853">
    <property type="entry name" value="GH"/>
</dbReference>
<dbReference type="EMBL" id="JAZDWZ010000004">
    <property type="protein sequence ID" value="MEE3928289.1"/>
    <property type="molecule type" value="Genomic_DNA"/>
</dbReference>
<feature type="domain" description="Glycosyl hydrolase family 13 catalytic" evidence="2">
    <location>
        <begin position="191"/>
        <end position="527"/>
    </location>
</feature>
<evidence type="ECO:0000259" key="2">
    <source>
        <dbReference type="SMART" id="SM00642"/>
    </source>
</evidence>
<dbReference type="SUPFAM" id="SSF81296">
    <property type="entry name" value="E set domains"/>
    <property type="match status" value="1"/>
</dbReference>
<dbReference type="PANTHER" id="PTHR43002">
    <property type="entry name" value="GLYCOGEN DEBRANCHING ENZYME"/>
    <property type="match status" value="1"/>
</dbReference>
<evidence type="ECO:0000313" key="4">
    <source>
        <dbReference type="Proteomes" id="UP001344817"/>
    </source>
</evidence>
<dbReference type="GO" id="GO:0016787">
    <property type="term" value="F:hydrolase activity"/>
    <property type="evidence" value="ECO:0007669"/>
    <property type="project" value="UniProtKB-KW"/>
</dbReference>
<proteinExistence type="inferred from homology"/>
<comment type="caution">
    <text evidence="3">The sequence shown here is derived from an EMBL/GenBank/DDBJ whole genome shotgun (WGS) entry which is preliminary data.</text>
</comment>
<dbReference type="Pfam" id="PF02922">
    <property type="entry name" value="CBM_48"/>
    <property type="match status" value="1"/>
</dbReference>
<dbReference type="InterPro" id="IPR006047">
    <property type="entry name" value="GH13_cat_dom"/>
</dbReference>
<dbReference type="Gene3D" id="2.60.40.10">
    <property type="entry name" value="Immunoglobulins"/>
    <property type="match status" value="1"/>
</dbReference>
<dbReference type="SUPFAM" id="SSF51445">
    <property type="entry name" value="(Trans)glycosidases"/>
    <property type="match status" value="1"/>
</dbReference>
<dbReference type="SMART" id="SM00642">
    <property type="entry name" value="Aamy"/>
    <property type="match status" value="1"/>
</dbReference>
<name>A0ABU7MLA4_9BACT</name>
<dbReference type="InterPro" id="IPR004193">
    <property type="entry name" value="Glyco_hydro_13_N"/>
</dbReference>
<protein>
    <submittedName>
        <fullName evidence="3">Alpha-amylase family glycosyl hydrolase</fullName>
    </submittedName>
</protein>
<dbReference type="InterPro" id="IPR013783">
    <property type="entry name" value="Ig-like_fold"/>
</dbReference>
<comment type="similarity">
    <text evidence="1">Belongs to the glycosyl hydrolase 13 family.</text>
</comment>
<dbReference type="RefSeq" id="WP_330500701.1">
    <property type="nucleotide sequence ID" value="NZ_JAZDWZ010000004.1"/>
</dbReference>
<accession>A0ABU7MLA4</accession>
<gene>
    <name evidence="3" type="ORF">V2E24_01695</name>
</gene>
<dbReference type="CDD" id="cd02860">
    <property type="entry name" value="E_set_Pullulanase"/>
    <property type="match status" value="1"/>
</dbReference>